<protein>
    <submittedName>
        <fullName evidence="2">Helix-turn-helix protein</fullName>
    </submittedName>
</protein>
<dbReference type="InterPro" id="IPR010982">
    <property type="entry name" value="Lambda_DNA-bd_dom_sf"/>
</dbReference>
<reference evidence="2 3" key="1">
    <citation type="submission" date="2019-06" db="EMBL/GenBank/DDBJ databases">
        <title>Sequencing the genomes of 1000 actinobacteria strains.</title>
        <authorList>
            <person name="Klenk H.-P."/>
        </authorList>
    </citation>
    <scope>NUCLEOTIDE SEQUENCE [LARGE SCALE GENOMIC DNA]</scope>
    <source>
        <strain evidence="2 3">DSM 41649</strain>
    </source>
</reference>
<dbReference type="Pfam" id="PF13560">
    <property type="entry name" value="HTH_31"/>
    <property type="match status" value="1"/>
</dbReference>
<dbReference type="InterPro" id="IPR041413">
    <property type="entry name" value="MLTR_LBD"/>
</dbReference>
<dbReference type="PROSITE" id="PS50943">
    <property type="entry name" value="HTH_CROC1"/>
    <property type="match status" value="1"/>
</dbReference>
<keyword evidence="3" id="KW-1185">Reference proteome</keyword>
<dbReference type="CDD" id="cd00093">
    <property type="entry name" value="HTH_XRE"/>
    <property type="match status" value="1"/>
</dbReference>
<accession>A0A561EXX5</accession>
<dbReference type="PANTHER" id="PTHR35010:SF2">
    <property type="entry name" value="BLL4672 PROTEIN"/>
    <property type="match status" value="1"/>
</dbReference>
<proteinExistence type="predicted"/>
<dbReference type="SUPFAM" id="SSF47413">
    <property type="entry name" value="lambda repressor-like DNA-binding domains"/>
    <property type="match status" value="1"/>
</dbReference>
<dbReference type="SMART" id="SM00530">
    <property type="entry name" value="HTH_XRE"/>
    <property type="match status" value="1"/>
</dbReference>
<evidence type="ECO:0000259" key="1">
    <source>
        <dbReference type="PROSITE" id="PS50943"/>
    </source>
</evidence>
<dbReference type="GO" id="GO:0003677">
    <property type="term" value="F:DNA binding"/>
    <property type="evidence" value="ECO:0007669"/>
    <property type="project" value="InterPro"/>
</dbReference>
<comment type="caution">
    <text evidence="2">The sequence shown here is derived from an EMBL/GenBank/DDBJ whole genome shotgun (WGS) entry which is preliminary data.</text>
</comment>
<evidence type="ECO:0000313" key="3">
    <source>
        <dbReference type="Proteomes" id="UP000318416"/>
    </source>
</evidence>
<evidence type="ECO:0000313" key="2">
    <source>
        <dbReference type="EMBL" id="TWE20463.1"/>
    </source>
</evidence>
<dbReference type="AlphaFoldDB" id="A0A561EXX5"/>
<dbReference type="Pfam" id="PF17765">
    <property type="entry name" value="MLTR_LBD"/>
    <property type="match status" value="1"/>
</dbReference>
<organism evidence="2 3">
    <name type="scientific">Kitasatospora atroaurantiaca</name>
    <dbReference type="NCBI Taxonomy" id="285545"/>
    <lineage>
        <taxon>Bacteria</taxon>
        <taxon>Bacillati</taxon>
        <taxon>Actinomycetota</taxon>
        <taxon>Actinomycetes</taxon>
        <taxon>Kitasatosporales</taxon>
        <taxon>Streptomycetaceae</taxon>
        <taxon>Kitasatospora</taxon>
    </lineage>
</organism>
<name>A0A561EXX5_9ACTN</name>
<dbReference type="EMBL" id="VIVR01000001">
    <property type="protein sequence ID" value="TWE20463.1"/>
    <property type="molecule type" value="Genomic_DNA"/>
</dbReference>
<sequence length="286" mass="32284">MGSNKGELGTFLRSRRARLKPEEAGLQHYGERRRVPGLRREELAQLAGVSVDYYVRFEQGRAENVSDSVVDAVATALRLGPDERAHLYRLVRPNMGSCASPLPPQEVRPGLRRLLDSMPDTPAVIVGRHTDILAWNDLFAALTVDLSALPPGQRNLTWLIFCHEEARSRYVDWETKARELVAHLRVDHGRHLCDADFAERVARLSEESADFRRLWADQEVREKTHGTFHLRHPAVGELTLAYETLRLADDPDQALIVHTAEAGSPSEAALRIIGRRMHHYARASTE</sequence>
<dbReference type="Gene3D" id="1.10.260.40">
    <property type="entry name" value="lambda repressor-like DNA-binding domains"/>
    <property type="match status" value="1"/>
</dbReference>
<dbReference type="Proteomes" id="UP000318416">
    <property type="component" value="Unassembled WGS sequence"/>
</dbReference>
<dbReference type="InterPro" id="IPR001387">
    <property type="entry name" value="Cro/C1-type_HTH"/>
</dbReference>
<dbReference type="Gene3D" id="3.30.450.180">
    <property type="match status" value="1"/>
</dbReference>
<dbReference type="RefSeq" id="WP_145794831.1">
    <property type="nucleotide sequence ID" value="NZ_BAAABR010000047.1"/>
</dbReference>
<dbReference type="OrthoDB" id="3542608at2"/>
<feature type="domain" description="HTH cro/C1-type" evidence="1">
    <location>
        <begin position="37"/>
        <end position="84"/>
    </location>
</feature>
<gene>
    <name evidence="2" type="ORF">FB465_5617</name>
</gene>
<dbReference type="PANTHER" id="PTHR35010">
    <property type="entry name" value="BLL4672 PROTEIN-RELATED"/>
    <property type="match status" value="1"/>
</dbReference>